<dbReference type="InterPro" id="IPR003593">
    <property type="entry name" value="AAA+_ATPase"/>
</dbReference>
<dbReference type="CDD" id="cd03255">
    <property type="entry name" value="ABC_MJ0796_LolCDE_FtsE"/>
    <property type="match status" value="1"/>
</dbReference>
<dbReference type="InterPro" id="IPR003439">
    <property type="entry name" value="ABC_transporter-like_ATP-bd"/>
</dbReference>
<keyword evidence="1" id="KW-0813">Transport</keyword>
<dbReference type="Gene3D" id="3.40.50.300">
    <property type="entry name" value="P-loop containing nucleotide triphosphate hydrolases"/>
    <property type="match status" value="1"/>
</dbReference>
<accession>A0ABR8CCM2</accession>
<reference evidence="5 6" key="1">
    <citation type="journal article" date="2020" name="ISME J.">
        <title>Comparative genomics reveals insights into cyanobacterial evolution and habitat adaptation.</title>
        <authorList>
            <person name="Chen M.Y."/>
            <person name="Teng W.K."/>
            <person name="Zhao L."/>
            <person name="Hu C.X."/>
            <person name="Zhou Y.K."/>
            <person name="Han B.P."/>
            <person name="Song L.R."/>
            <person name="Shu W.S."/>
        </authorList>
    </citation>
    <scope>NUCLEOTIDE SEQUENCE [LARGE SCALE GENOMIC DNA]</scope>
    <source>
        <strain evidence="5 6">FACHB-1050</strain>
    </source>
</reference>
<dbReference type="Pfam" id="PF00005">
    <property type="entry name" value="ABC_tran"/>
    <property type="match status" value="1"/>
</dbReference>
<dbReference type="SMART" id="SM00382">
    <property type="entry name" value="AAA"/>
    <property type="match status" value="1"/>
</dbReference>
<evidence type="ECO:0000313" key="6">
    <source>
        <dbReference type="Proteomes" id="UP000618445"/>
    </source>
</evidence>
<evidence type="ECO:0000313" key="5">
    <source>
        <dbReference type="EMBL" id="MBD2318043.1"/>
    </source>
</evidence>
<dbReference type="InterPro" id="IPR017871">
    <property type="entry name" value="ABC_transporter-like_CS"/>
</dbReference>
<protein>
    <submittedName>
        <fullName evidence="5">ABC transporter ATP-binding protein</fullName>
    </submittedName>
</protein>
<dbReference type="EMBL" id="JACJQY010000023">
    <property type="protein sequence ID" value="MBD2318043.1"/>
    <property type="molecule type" value="Genomic_DNA"/>
</dbReference>
<dbReference type="SUPFAM" id="SSF52540">
    <property type="entry name" value="P-loop containing nucleoside triphosphate hydrolases"/>
    <property type="match status" value="1"/>
</dbReference>
<evidence type="ECO:0000256" key="1">
    <source>
        <dbReference type="ARBA" id="ARBA00022448"/>
    </source>
</evidence>
<evidence type="ECO:0000256" key="3">
    <source>
        <dbReference type="ARBA" id="ARBA00022840"/>
    </source>
</evidence>
<name>A0ABR8CCM2_9CYAN</name>
<keyword evidence="6" id="KW-1185">Reference proteome</keyword>
<evidence type="ECO:0000256" key="2">
    <source>
        <dbReference type="ARBA" id="ARBA00022741"/>
    </source>
</evidence>
<dbReference type="InterPro" id="IPR017911">
    <property type="entry name" value="MacB-like_ATP-bd"/>
</dbReference>
<feature type="domain" description="ABC transporter" evidence="4">
    <location>
        <begin position="22"/>
        <end position="251"/>
    </location>
</feature>
<dbReference type="PROSITE" id="PS50893">
    <property type="entry name" value="ABC_TRANSPORTER_2"/>
    <property type="match status" value="1"/>
</dbReference>
<dbReference type="InterPro" id="IPR015854">
    <property type="entry name" value="ABC_transpr_LolD-like"/>
</dbReference>
<organism evidence="5 6">
    <name type="scientific">Phormidium tenue FACHB-1050</name>
    <dbReference type="NCBI Taxonomy" id="2692857"/>
    <lineage>
        <taxon>Bacteria</taxon>
        <taxon>Bacillati</taxon>
        <taxon>Cyanobacteriota</taxon>
        <taxon>Cyanophyceae</taxon>
        <taxon>Oscillatoriophycideae</taxon>
        <taxon>Oscillatoriales</taxon>
        <taxon>Oscillatoriaceae</taxon>
        <taxon>Phormidium</taxon>
    </lineage>
</organism>
<gene>
    <name evidence="5" type="ORF">H6G05_14460</name>
</gene>
<dbReference type="PANTHER" id="PTHR24220">
    <property type="entry name" value="IMPORT ATP-BINDING PROTEIN"/>
    <property type="match status" value="1"/>
</dbReference>
<dbReference type="GO" id="GO:0005524">
    <property type="term" value="F:ATP binding"/>
    <property type="evidence" value="ECO:0007669"/>
    <property type="project" value="UniProtKB-KW"/>
</dbReference>
<dbReference type="Proteomes" id="UP000618445">
    <property type="component" value="Unassembled WGS sequence"/>
</dbReference>
<comment type="caution">
    <text evidence="5">The sequence shown here is derived from an EMBL/GenBank/DDBJ whole genome shotgun (WGS) entry which is preliminary data.</text>
</comment>
<dbReference type="InterPro" id="IPR027417">
    <property type="entry name" value="P-loop_NTPase"/>
</dbReference>
<dbReference type="RefSeq" id="WP_190578844.1">
    <property type="nucleotide sequence ID" value="NZ_CAWPQU010000016.1"/>
</dbReference>
<evidence type="ECO:0000259" key="4">
    <source>
        <dbReference type="PROSITE" id="PS50893"/>
    </source>
</evidence>
<keyword evidence="2" id="KW-0547">Nucleotide-binding</keyword>
<dbReference type="PROSITE" id="PS00211">
    <property type="entry name" value="ABC_TRANSPORTER_1"/>
    <property type="match status" value="1"/>
</dbReference>
<keyword evidence="3 5" id="KW-0067">ATP-binding</keyword>
<sequence length="252" mass="27958">MITTNAIASIPEISDDSRREIVRLNNVCKFYGQDDTLVKALDDVSFVIKEGEYCAIMGASGSGKSTCMNIIGCLDSSTSGQYFLDEQDVSHMEEGDLARVRNLKIGFIFQQYHLLPQLTAMENVMLPMAYANIRPKEQKERAAAALERVAMGHRLNNRPNQMSGGQQQRVAIARAIVNNPVMLLADEPTGALDSHTTQEVMDLFGELNASGITVVMVTHEADVARNSRRIIWFRDGQIIHDHLSPSDLNHVI</sequence>
<dbReference type="PANTHER" id="PTHR24220:SF86">
    <property type="entry name" value="ABC TRANSPORTER ABCH.1"/>
    <property type="match status" value="1"/>
</dbReference>
<proteinExistence type="predicted"/>